<keyword evidence="3" id="KW-1185">Reference proteome</keyword>
<evidence type="ECO:0000313" key="3">
    <source>
        <dbReference type="Proteomes" id="UP000320762"/>
    </source>
</evidence>
<evidence type="ECO:0000313" key="2">
    <source>
        <dbReference type="EMBL" id="TRM66714.1"/>
    </source>
</evidence>
<proteinExistence type="predicted"/>
<organism evidence="2 3">
    <name type="scientific">Schizophyllum amplum</name>
    <dbReference type="NCBI Taxonomy" id="97359"/>
    <lineage>
        <taxon>Eukaryota</taxon>
        <taxon>Fungi</taxon>
        <taxon>Dikarya</taxon>
        <taxon>Basidiomycota</taxon>
        <taxon>Agaricomycotina</taxon>
        <taxon>Agaricomycetes</taxon>
        <taxon>Agaricomycetidae</taxon>
        <taxon>Agaricales</taxon>
        <taxon>Schizophyllaceae</taxon>
        <taxon>Schizophyllum</taxon>
    </lineage>
</organism>
<reference evidence="2 3" key="1">
    <citation type="journal article" date="2019" name="New Phytol.">
        <title>Comparative genomics reveals unique wood-decay strategies and fruiting body development in the Schizophyllaceae.</title>
        <authorList>
            <person name="Almasi E."/>
            <person name="Sahu N."/>
            <person name="Krizsan K."/>
            <person name="Balint B."/>
            <person name="Kovacs G.M."/>
            <person name="Kiss B."/>
            <person name="Cseklye J."/>
            <person name="Drula E."/>
            <person name="Henrissat B."/>
            <person name="Nagy I."/>
            <person name="Chovatia M."/>
            <person name="Adam C."/>
            <person name="LaButti K."/>
            <person name="Lipzen A."/>
            <person name="Riley R."/>
            <person name="Grigoriev I.V."/>
            <person name="Nagy L.G."/>
        </authorList>
    </citation>
    <scope>NUCLEOTIDE SEQUENCE [LARGE SCALE GENOMIC DNA]</scope>
    <source>
        <strain evidence="2 3">NL-1724</strain>
    </source>
</reference>
<dbReference type="EMBL" id="VDMD01000003">
    <property type="protein sequence ID" value="TRM66714.1"/>
    <property type="molecule type" value="Genomic_DNA"/>
</dbReference>
<dbReference type="Proteomes" id="UP000320762">
    <property type="component" value="Unassembled WGS sequence"/>
</dbReference>
<feature type="compositionally biased region" description="Polar residues" evidence="1">
    <location>
        <begin position="30"/>
        <end position="40"/>
    </location>
</feature>
<feature type="region of interest" description="Disordered" evidence="1">
    <location>
        <begin position="30"/>
        <end position="56"/>
    </location>
</feature>
<protein>
    <submittedName>
        <fullName evidence="2">Uncharacterized protein</fullName>
    </submittedName>
</protein>
<accession>A0A550CPM8</accession>
<evidence type="ECO:0000256" key="1">
    <source>
        <dbReference type="SAM" id="MobiDB-lite"/>
    </source>
</evidence>
<comment type="caution">
    <text evidence="2">The sequence shown here is derived from an EMBL/GenBank/DDBJ whole genome shotgun (WGS) entry which is preliminary data.</text>
</comment>
<sequence>MASLSPHDWGASSHCELVRSQVSALREYEPQSQLERQSMHMQLARSEDRRTLFTGR</sequence>
<dbReference type="AlphaFoldDB" id="A0A550CPM8"/>
<feature type="compositionally biased region" description="Basic and acidic residues" evidence="1">
    <location>
        <begin position="45"/>
        <end position="56"/>
    </location>
</feature>
<gene>
    <name evidence="2" type="ORF">BD626DRAFT_483610</name>
</gene>
<name>A0A550CPM8_9AGAR</name>